<protein>
    <submittedName>
        <fullName evidence="2">Nuclear transport factor 2 family protein</fullName>
    </submittedName>
</protein>
<gene>
    <name evidence="2" type="ORF">KL859_05615</name>
</gene>
<proteinExistence type="predicted"/>
<evidence type="ECO:0000313" key="2">
    <source>
        <dbReference type="EMBL" id="MBU8822355.1"/>
    </source>
</evidence>
<evidence type="ECO:0000313" key="3">
    <source>
        <dbReference type="Proteomes" id="UP000696413"/>
    </source>
</evidence>
<keyword evidence="3" id="KW-1185">Reference proteome</keyword>
<dbReference type="Proteomes" id="UP000696413">
    <property type="component" value="Unassembled WGS sequence"/>
</dbReference>
<reference evidence="2 3" key="1">
    <citation type="submission" date="2021-05" db="EMBL/GenBank/DDBJ databases">
        <title>Draft Genome Sequences of Clinical Respiratory Isolates of Mycobacterium goodii Recovered in Ireland.</title>
        <authorList>
            <person name="Flanagan P.R."/>
            <person name="Mok S."/>
            <person name="Roycroft E."/>
            <person name="Rogers T.R."/>
            <person name="Fitzgibbon M."/>
        </authorList>
    </citation>
    <scope>NUCLEOTIDE SEQUENCE [LARGE SCALE GENOMIC DNA]</scope>
    <source>
        <strain evidence="2 3">14IE55</strain>
    </source>
</reference>
<dbReference type="InterPro" id="IPR037401">
    <property type="entry name" value="SnoaL-like"/>
</dbReference>
<dbReference type="RefSeq" id="WP_073676982.1">
    <property type="nucleotide sequence ID" value="NZ_JAHBOJ010000007.1"/>
</dbReference>
<dbReference type="Gene3D" id="3.10.450.50">
    <property type="match status" value="1"/>
</dbReference>
<dbReference type="Pfam" id="PF12680">
    <property type="entry name" value="SnoaL_2"/>
    <property type="match status" value="1"/>
</dbReference>
<feature type="domain" description="SnoaL-like" evidence="1">
    <location>
        <begin position="6"/>
        <end position="99"/>
    </location>
</feature>
<name>A0ABS6HKD7_MYCGD</name>
<dbReference type="InterPro" id="IPR032710">
    <property type="entry name" value="NTF2-like_dom_sf"/>
</dbReference>
<dbReference type="EMBL" id="JAHBOM010000003">
    <property type="protein sequence ID" value="MBU8822355.1"/>
    <property type="molecule type" value="Genomic_DNA"/>
</dbReference>
<evidence type="ECO:0000259" key="1">
    <source>
        <dbReference type="Pfam" id="PF12680"/>
    </source>
</evidence>
<organism evidence="2 3">
    <name type="scientific">Mycolicibacterium goodii</name>
    <name type="common">Mycobacterium goodii</name>
    <dbReference type="NCBI Taxonomy" id="134601"/>
    <lineage>
        <taxon>Bacteria</taxon>
        <taxon>Bacillati</taxon>
        <taxon>Actinomycetota</taxon>
        <taxon>Actinomycetes</taxon>
        <taxon>Mycobacteriales</taxon>
        <taxon>Mycobacteriaceae</taxon>
        <taxon>Mycolicibacterium</taxon>
    </lineage>
</organism>
<sequence length="133" mass="14489">MNTNHVDEYFKALSGRDKVGIVPHLSSDIVLTGPIYPEPTAGKEAVVKILSGFIETIETLEVNLTISSGRDVAVFFTFTSDGTTIKGNEHLHLDENGLIDSIEVAWQPLTSAVLIQEIFAKKMGLQPLRLVPA</sequence>
<dbReference type="SUPFAM" id="SSF54427">
    <property type="entry name" value="NTF2-like"/>
    <property type="match status" value="1"/>
</dbReference>
<comment type="caution">
    <text evidence="2">The sequence shown here is derived from an EMBL/GenBank/DDBJ whole genome shotgun (WGS) entry which is preliminary data.</text>
</comment>
<accession>A0ABS6HKD7</accession>